<evidence type="ECO:0000256" key="3">
    <source>
        <dbReference type="ARBA" id="ARBA00022692"/>
    </source>
</evidence>
<keyword evidence="4 6" id="KW-1133">Transmembrane helix</keyword>
<proteinExistence type="predicted"/>
<sequence length="348" mass="35235">MVSLKATASKEMASKEMAPGQVAKGSAASQFSGAPRGLMAYKAFFPLITLAVLVGLVGLLDSSFLRPASLLELAADVSALFVMALGITFVIYIGSIDLSAQSIASMTTVLVTALMPSLGPLALVAVLAAGAAGGALSGIVSVRLRIPSFITTLAVGGIAYSVAQYVSGEKSLAMDAAQRASVMGWMIGYAWGIPRELFVAGGLLLAALFVERRTVLGRVLKAIGAGEAAAIGSGIRVERYKVAAFAIAGTLSAASGLILAARLSGGSPTAANQFLLPAIVAVLVGGTPLTGGVGGVLNTLVGALIVAVIRTSMVYLEVPAAAQQIFFGLMLIVAIAATIDRSQVRIIK</sequence>
<evidence type="ECO:0000256" key="1">
    <source>
        <dbReference type="ARBA" id="ARBA00004651"/>
    </source>
</evidence>
<protein>
    <submittedName>
        <fullName evidence="7">Ribose transport system permease protein</fullName>
    </submittedName>
</protein>
<gene>
    <name evidence="7" type="ORF">SAMN02745172_02996</name>
</gene>
<evidence type="ECO:0000313" key="7">
    <source>
        <dbReference type="EMBL" id="SHO66337.1"/>
    </source>
</evidence>
<feature type="transmembrane region" description="Helical" evidence="6">
    <location>
        <begin position="186"/>
        <end position="210"/>
    </location>
</feature>
<name>A0A1M7ZN77_9HYPH</name>
<evidence type="ECO:0000256" key="5">
    <source>
        <dbReference type="ARBA" id="ARBA00023136"/>
    </source>
</evidence>
<dbReference type="Pfam" id="PF02653">
    <property type="entry name" value="BPD_transp_2"/>
    <property type="match status" value="1"/>
</dbReference>
<dbReference type="GO" id="GO:0022857">
    <property type="term" value="F:transmembrane transporter activity"/>
    <property type="evidence" value="ECO:0007669"/>
    <property type="project" value="InterPro"/>
</dbReference>
<reference evidence="7 8" key="1">
    <citation type="submission" date="2016-12" db="EMBL/GenBank/DDBJ databases">
        <authorList>
            <person name="Song W.-J."/>
            <person name="Kurnit D.M."/>
        </authorList>
    </citation>
    <scope>NUCLEOTIDE SEQUENCE [LARGE SCALE GENOMIC DNA]</scope>
    <source>
        <strain evidence="7 8">DSM 19599</strain>
    </source>
</reference>
<dbReference type="RefSeq" id="WP_244530902.1">
    <property type="nucleotide sequence ID" value="NZ_FRXO01000006.1"/>
</dbReference>
<dbReference type="STRING" id="1123029.SAMN02745172_02996"/>
<dbReference type="PANTHER" id="PTHR32196:SF72">
    <property type="entry name" value="RIBOSE IMPORT PERMEASE PROTEIN RBSC"/>
    <property type="match status" value="1"/>
</dbReference>
<dbReference type="Proteomes" id="UP000186406">
    <property type="component" value="Unassembled WGS sequence"/>
</dbReference>
<evidence type="ECO:0000313" key="8">
    <source>
        <dbReference type="Proteomes" id="UP000186406"/>
    </source>
</evidence>
<dbReference type="AlphaFoldDB" id="A0A1M7ZN77"/>
<organism evidence="7 8">
    <name type="scientific">Pseudoxanthobacter soli DSM 19599</name>
    <dbReference type="NCBI Taxonomy" id="1123029"/>
    <lineage>
        <taxon>Bacteria</taxon>
        <taxon>Pseudomonadati</taxon>
        <taxon>Pseudomonadota</taxon>
        <taxon>Alphaproteobacteria</taxon>
        <taxon>Hyphomicrobiales</taxon>
        <taxon>Segnochrobactraceae</taxon>
        <taxon>Pseudoxanthobacter</taxon>
    </lineage>
</organism>
<feature type="transmembrane region" description="Helical" evidence="6">
    <location>
        <begin position="43"/>
        <end position="61"/>
    </location>
</feature>
<comment type="subcellular location">
    <subcellularLocation>
        <location evidence="1">Cell membrane</location>
        <topology evidence="1">Multi-pass membrane protein</topology>
    </subcellularLocation>
</comment>
<dbReference type="GO" id="GO:0005886">
    <property type="term" value="C:plasma membrane"/>
    <property type="evidence" value="ECO:0007669"/>
    <property type="project" value="UniProtKB-SubCell"/>
</dbReference>
<feature type="transmembrane region" description="Helical" evidence="6">
    <location>
        <begin position="242"/>
        <end position="264"/>
    </location>
</feature>
<feature type="transmembrane region" description="Helical" evidence="6">
    <location>
        <begin position="113"/>
        <end position="136"/>
    </location>
</feature>
<accession>A0A1M7ZN77</accession>
<feature type="transmembrane region" description="Helical" evidence="6">
    <location>
        <begin position="73"/>
        <end position="93"/>
    </location>
</feature>
<dbReference type="PANTHER" id="PTHR32196">
    <property type="entry name" value="ABC TRANSPORTER PERMEASE PROTEIN YPHD-RELATED-RELATED"/>
    <property type="match status" value="1"/>
</dbReference>
<keyword evidence="5 6" id="KW-0472">Membrane</keyword>
<keyword evidence="8" id="KW-1185">Reference proteome</keyword>
<keyword evidence="3 6" id="KW-0812">Transmembrane</keyword>
<feature type="transmembrane region" description="Helical" evidence="6">
    <location>
        <begin position="148"/>
        <end position="166"/>
    </location>
</feature>
<keyword evidence="2" id="KW-1003">Cell membrane</keyword>
<dbReference type="EMBL" id="FRXO01000006">
    <property type="protein sequence ID" value="SHO66337.1"/>
    <property type="molecule type" value="Genomic_DNA"/>
</dbReference>
<dbReference type="InterPro" id="IPR001851">
    <property type="entry name" value="ABC_transp_permease"/>
</dbReference>
<feature type="transmembrane region" description="Helical" evidence="6">
    <location>
        <begin position="321"/>
        <end position="339"/>
    </location>
</feature>
<dbReference type="CDD" id="cd06579">
    <property type="entry name" value="TM_PBP1_transp_AraH_like"/>
    <property type="match status" value="1"/>
</dbReference>
<evidence type="ECO:0000256" key="4">
    <source>
        <dbReference type="ARBA" id="ARBA00022989"/>
    </source>
</evidence>
<evidence type="ECO:0000256" key="6">
    <source>
        <dbReference type="SAM" id="Phobius"/>
    </source>
</evidence>
<evidence type="ECO:0000256" key="2">
    <source>
        <dbReference type="ARBA" id="ARBA00022475"/>
    </source>
</evidence>
<feature type="transmembrane region" description="Helical" evidence="6">
    <location>
        <begin position="270"/>
        <end position="289"/>
    </location>
</feature>